<dbReference type="STRING" id="280699.M1VHP6"/>
<dbReference type="PROSITE" id="PS51374">
    <property type="entry name" value="NDPK_LIKE"/>
    <property type="match status" value="1"/>
</dbReference>
<dbReference type="GO" id="GO:0006241">
    <property type="term" value="P:CTP biosynthetic process"/>
    <property type="evidence" value="ECO:0007669"/>
    <property type="project" value="InterPro"/>
</dbReference>
<keyword evidence="4" id="KW-0808">Transferase</keyword>
<keyword evidence="10" id="KW-1185">Reference proteome</keyword>
<feature type="active site" description="Pros-phosphohistidine intermediate" evidence="6">
    <location>
        <position position="158"/>
    </location>
</feature>
<evidence type="ECO:0000313" key="9">
    <source>
        <dbReference type="EMBL" id="BAM80453.1"/>
    </source>
</evidence>
<feature type="binding site" evidence="6">
    <location>
        <position position="100"/>
    </location>
    <ligand>
        <name>ATP</name>
        <dbReference type="ChEBI" id="CHEBI:30616"/>
    </ligand>
</feature>
<dbReference type="eggNOG" id="KOG0888">
    <property type="taxonomic scope" value="Eukaryota"/>
</dbReference>
<dbReference type="NCBIfam" id="NF001908">
    <property type="entry name" value="PRK00668.1"/>
    <property type="match status" value="1"/>
</dbReference>
<dbReference type="EC" id="2.7.4.6" evidence="3"/>
<dbReference type="GO" id="GO:0006183">
    <property type="term" value="P:GTP biosynthetic process"/>
    <property type="evidence" value="ECO:0007669"/>
    <property type="project" value="InterPro"/>
</dbReference>
<feature type="binding site" evidence="6">
    <location>
        <position position="134"/>
    </location>
    <ligand>
        <name>ATP</name>
        <dbReference type="ChEBI" id="CHEBI:30616"/>
    </ligand>
</feature>
<dbReference type="GO" id="GO:0004550">
    <property type="term" value="F:nucleoside diphosphate kinase activity"/>
    <property type="evidence" value="ECO:0007669"/>
    <property type="project" value="UniProtKB-EC"/>
</dbReference>
<reference evidence="9 10" key="2">
    <citation type="journal article" date="2007" name="BMC Biol.">
        <title>A 100%-complete sequence reveals unusually simple genomic features in the hot-spring red alga Cyanidioschyzon merolae.</title>
        <authorList>
            <person name="Nozaki H."/>
            <person name="Takano H."/>
            <person name="Misumi O."/>
            <person name="Terasawa K."/>
            <person name="Matsuzaki M."/>
            <person name="Maruyama S."/>
            <person name="Nishida K."/>
            <person name="Yagisawa F."/>
            <person name="Yoshida Y."/>
            <person name="Fujiwara T."/>
            <person name="Takio S."/>
            <person name="Tamura K."/>
            <person name="Chung S.J."/>
            <person name="Nakamura S."/>
            <person name="Kuroiwa H."/>
            <person name="Tanaka K."/>
            <person name="Sato N."/>
            <person name="Kuroiwa T."/>
        </authorList>
    </citation>
    <scope>NUCLEOTIDE SEQUENCE [LARGE SCALE GENOMIC DNA]</scope>
    <source>
        <strain evidence="9 10">10D</strain>
    </source>
</reference>
<dbReference type="Pfam" id="PF00334">
    <property type="entry name" value="NDK"/>
    <property type="match status" value="1"/>
</dbReference>
<keyword evidence="5 9" id="KW-0418">Kinase</keyword>
<feature type="binding site" evidence="6">
    <location>
        <position position="128"/>
    </location>
    <ligand>
        <name>ATP</name>
        <dbReference type="ChEBI" id="CHEBI:30616"/>
    </ligand>
</feature>
<evidence type="ECO:0000256" key="1">
    <source>
        <dbReference type="ARBA" id="ARBA00001946"/>
    </source>
</evidence>
<evidence type="ECO:0000256" key="7">
    <source>
        <dbReference type="RuleBase" id="RU004011"/>
    </source>
</evidence>
<dbReference type="PRINTS" id="PR01243">
    <property type="entry name" value="NUCDPKINASE"/>
</dbReference>
<evidence type="ECO:0000259" key="8">
    <source>
        <dbReference type="SMART" id="SM00562"/>
    </source>
</evidence>
<dbReference type="HAMAP" id="MF_00451">
    <property type="entry name" value="NDP_kinase"/>
    <property type="match status" value="1"/>
</dbReference>
<dbReference type="AlphaFoldDB" id="M1VHP6"/>
<dbReference type="EMBL" id="AP006493">
    <property type="protein sequence ID" value="BAM80453.1"/>
    <property type="molecule type" value="Genomic_DNA"/>
</dbReference>
<sequence length="192" mass="21802">MFVPSLGFSLRENSVTSTVCCKRNQISVQPSQLRLGKFLVMNRRERTFTAIKPDAVHRGLVGEIISIFERKGYKLVGLKLVLPDRKLAENHYSELRDKPFFPDLVDFISSGPVVAMCWEGKDVVRTARKLLGATNPLESEPGTIRGRYGIDIGRNVVHSSDAVTTAEREIQLWFTEHELVDWDPAVARWVYE</sequence>
<accession>M1VHP6</accession>
<feature type="domain" description="Nucleoside diphosphate kinase-like" evidence="8">
    <location>
        <begin position="44"/>
        <end position="181"/>
    </location>
</feature>
<dbReference type="GeneID" id="16994408"/>
<feature type="binding site" evidence="6">
    <location>
        <position position="52"/>
    </location>
    <ligand>
        <name>ATP</name>
        <dbReference type="ChEBI" id="CHEBI:30616"/>
    </ligand>
</feature>
<feature type="binding site" evidence="6">
    <location>
        <position position="145"/>
    </location>
    <ligand>
        <name>ATP</name>
        <dbReference type="ChEBI" id="CHEBI:30616"/>
    </ligand>
</feature>
<dbReference type="GO" id="GO:0006228">
    <property type="term" value="P:UTP biosynthetic process"/>
    <property type="evidence" value="ECO:0007669"/>
    <property type="project" value="InterPro"/>
</dbReference>
<dbReference type="OMA" id="LLNWECC"/>
<gene>
    <name evidence="9" type="ORF">CYME_CMK060C</name>
</gene>
<dbReference type="SUPFAM" id="SSF54919">
    <property type="entry name" value="Nucleoside diphosphate kinase, NDK"/>
    <property type="match status" value="1"/>
</dbReference>
<evidence type="ECO:0000256" key="6">
    <source>
        <dbReference type="PROSITE-ProRule" id="PRU00706"/>
    </source>
</evidence>
<dbReference type="RefSeq" id="XP_005536489.1">
    <property type="nucleotide sequence ID" value="XM_005536432.1"/>
</dbReference>
<dbReference type="Gramene" id="CMK060CT">
    <property type="protein sequence ID" value="CMK060CT"/>
    <property type="gene ID" value="CMK060C"/>
</dbReference>
<reference evidence="9 10" key="1">
    <citation type="journal article" date="2004" name="Nature">
        <title>Genome sequence of the ultrasmall unicellular red alga Cyanidioschyzon merolae 10D.</title>
        <authorList>
            <person name="Matsuzaki M."/>
            <person name="Misumi O."/>
            <person name="Shin-i T."/>
            <person name="Maruyama S."/>
            <person name="Takahara M."/>
            <person name="Miyagishima S."/>
            <person name="Mori T."/>
            <person name="Nishida K."/>
            <person name="Yagisawa F."/>
            <person name="Nishida K."/>
            <person name="Yoshida Y."/>
            <person name="Nishimura Y."/>
            <person name="Nakao S."/>
            <person name="Kobayashi T."/>
            <person name="Momoyama Y."/>
            <person name="Higashiyama T."/>
            <person name="Minoda A."/>
            <person name="Sano M."/>
            <person name="Nomoto H."/>
            <person name="Oishi K."/>
            <person name="Hayashi H."/>
            <person name="Ohta F."/>
            <person name="Nishizaka S."/>
            <person name="Haga S."/>
            <person name="Miura S."/>
            <person name="Morishita T."/>
            <person name="Kabeya Y."/>
            <person name="Terasawa K."/>
            <person name="Suzuki Y."/>
            <person name="Ishii Y."/>
            <person name="Asakawa S."/>
            <person name="Takano H."/>
            <person name="Ohta N."/>
            <person name="Kuroiwa H."/>
            <person name="Tanaka K."/>
            <person name="Shimizu N."/>
            <person name="Sugano S."/>
            <person name="Sato N."/>
            <person name="Nozaki H."/>
            <person name="Ogasawara N."/>
            <person name="Kohara Y."/>
            <person name="Kuroiwa T."/>
        </authorList>
    </citation>
    <scope>NUCLEOTIDE SEQUENCE [LARGE SCALE GENOMIC DNA]</scope>
    <source>
        <strain evidence="9 10">10D</strain>
    </source>
</reference>
<dbReference type="HOGENOM" id="CLU_060216_6_3_1"/>
<dbReference type="OrthoDB" id="2162449at2759"/>
<dbReference type="Gene3D" id="3.30.70.141">
    <property type="entry name" value="Nucleoside diphosphate kinase-like domain"/>
    <property type="match status" value="1"/>
</dbReference>
<proteinExistence type="inferred from homology"/>
<dbReference type="Proteomes" id="UP000007014">
    <property type="component" value="Chromosome 11"/>
</dbReference>
<name>M1VHP6_CYAM1</name>
<dbReference type="FunFam" id="3.30.70.141:FF:000002">
    <property type="entry name" value="Nucleoside diphosphate kinase"/>
    <property type="match status" value="1"/>
</dbReference>
<comment type="cofactor">
    <cofactor evidence="1">
        <name>Mg(2+)</name>
        <dbReference type="ChEBI" id="CHEBI:18420"/>
    </cofactor>
</comment>
<dbReference type="InterPro" id="IPR036850">
    <property type="entry name" value="NDK-like_dom_sf"/>
</dbReference>
<feature type="binding site" evidence="6">
    <location>
        <position position="155"/>
    </location>
    <ligand>
        <name>ATP</name>
        <dbReference type="ChEBI" id="CHEBI:30616"/>
    </ligand>
</feature>
<evidence type="ECO:0000256" key="3">
    <source>
        <dbReference type="ARBA" id="ARBA00012966"/>
    </source>
</evidence>
<dbReference type="CDD" id="cd04413">
    <property type="entry name" value="NDPk_I"/>
    <property type="match status" value="1"/>
</dbReference>
<dbReference type="InterPro" id="IPR001564">
    <property type="entry name" value="Nucleoside_diP_kinase"/>
</dbReference>
<evidence type="ECO:0000313" key="10">
    <source>
        <dbReference type="Proteomes" id="UP000007014"/>
    </source>
</evidence>
<dbReference type="InterPro" id="IPR034907">
    <property type="entry name" value="NDK-like_dom"/>
</dbReference>
<evidence type="ECO:0000256" key="2">
    <source>
        <dbReference type="ARBA" id="ARBA00008142"/>
    </source>
</evidence>
<evidence type="ECO:0000256" key="4">
    <source>
        <dbReference type="ARBA" id="ARBA00022679"/>
    </source>
</evidence>
<comment type="similarity">
    <text evidence="2 6 7">Belongs to the NDK family.</text>
</comment>
<protein>
    <recommendedName>
        <fullName evidence="3">nucleoside-diphosphate kinase</fullName>
        <ecNumber evidence="3">2.7.4.6</ecNumber>
    </recommendedName>
</protein>
<dbReference type="SMART" id="SM00562">
    <property type="entry name" value="NDK"/>
    <property type="match status" value="1"/>
</dbReference>
<dbReference type="PANTHER" id="PTHR11349">
    <property type="entry name" value="NUCLEOSIDE DIPHOSPHATE KINASE"/>
    <property type="match status" value="1"/>
</dbReference>
<evidence type="ECO:0000256" key="5">
    <source>
        <dbReference type="ARBA" id="ARBA00022777"/>
    </source>
</evidence>
<dbReference type="KEGG" id="cme:CYME_CMK060C"/>
<organism evidence="9 10">
    <name type="scientific">Cyanidioschyzon merolae (strain NIES-3377 / 10D)</name>
    <name type="common">Unicellular red alga</name>
    <dbReference type="NCBI Taxonomy" id="280699"/>
    <lineage>
        <taxon>Eukaryota</taxon>
        <taxon>Rhodophyta</taxon>
        <taxon>Bangiophyceae</taxon>
        <taxon>Cyanidiales</taxon>
        <taxon>Cyanidiaceae</taxon>
        <taxon>Cyanidioschyzon</taxon>
    </lineage>
</organism>